<accession>A0A101J942</accession>
<gene>
    <name evidence="3" type="ORF">ADL15_48685</name>
</gene>
<reference evidence="3 4" key="1">
    <citation type="submission" date="2015-10" db="EMBL/GenBank/DDBJ databases">
        <authorList>
            <person name="Gilbert D.G."/>
        </authorList>
    </citation>
    <scope>NUCLEOTIDE SEQUENCE [LARGE SCALE GENOMIC DNA]</scope>
    <source>
        <strain evidence="3 4">NRRL B-16712</strain>
    </source>
</reference>
<organism evidence="3 4">
    <name type="scientific">Actinoplanes awajinensis subsp. mycoplanecinus</name>
    <dbReference type="NCBI Taxonomy" id="135947"/>
    <lineage>
        <taxon>Bacteria</taxon>
        <taxon>Bacillati</taxon>
        <taxon>Actinomycetota</taxon>
        <taxon>Actinomycetes</taxon>
        <taxon>Micromonosporales</taxon>
        <taxon>Micromonosporaceae</taxon>
        <taxon>Actinoplanes</taxon>
    </lineage>
</organism>
<keyword evidence="4" id="KW-1185">Reference proteome</keyword>
<dbReference type="InterPro" id="IPR006016">
    <property type="entry name" value="UspA"/>
</dbReference>
<dbReference type="PRINTS" id="PR01438">
    <property type="entry name" value="UNVRSLSTRESS"/>
</dbReference>
<feature type="domain" description="UspA" evidence="2">
    <location>
        <begin position="6"/>
        <end position="139"/>
    </location>
</feature>
<dbReference type="SUPFAM" id="SSF52402">
    <property type="entry name" value="Adenine nucleotide alpha hydrolases-like"/>
    <property type="match status" value="2"/>
</dbReference>
<proteinExistence type="inferred from homology"/>
<evidence type="ECO:0000256" key="1">
    <source>
        <dbReference type="ARBA" id="ARBA00008791"/>
    </source>
</evidence>
<dbReference type="PANTHER" id="PTHR46268:SF6">
    <property type="entry name" value="UNIVERSAL STRESS PROTEIN UP12"/>
    <property type="match status" value="1"/>
</dbReference>
<sequence>MRTTGIVVGTDGTTTSDAAVEWAAREAHRRGLTLRVVHAFDWDWRESRFPVGEHHLDAARRQAEDVVAAAVDRVRRVAPGLTPQTFTLIGPAVPRLLESARGAQLLVLGRRGRGGFTGMLLGSTAQRVATHAPCPVIVIGEQPAPDAPIAAGVDDSPSADLVLETVFGTAADQNCPITVIRACPPALPAWLTTDPPARDDGELDRLEEQLAPWRAKFPDVPVQVALTHDTPPAALIAASHRARLIVVGSHGHGRVSGSLVGSTSLQLLHHAACPVHIARTTPE</sequence>
<comment type="similarity">
    <text evidence="1">Belongs to the universal stress protein A family.</text>
</comment>
<dbReference type="OrthoDB" id="3402850at2"/>
<dbReference type="InterPro" id="IPR014729">
    <property type="entry name" value="Rossmann-like_a/b/a_fold"/>
</dbReference>
<evidence type="ECO:0000313" key="3">
    <source>
        <dbReference type="EMBL" id="KUL22416.1"/>
    </source>
</evidence>
<comment type="caution">
    <text evidence="3">The sequence shown here is derived from an EMBL/GenBank/DDBJ whole genome shotgun (WGS) entry which is preliminary data.</text>
</comment>
<evidence type="ECO:0000259" key="2">
    <source>
        <dbReference type="Pfam" id="PF00582"/>
    </source>
</evidence>
<dbReference type="EMBL" id="LLZH01000342">
    <property type="protein sequence ID" value="KUL22416.1"/>
    <property type="molecule type" value="Genomic_DNA"/>
</dbReference>
<dbReference type="RefSeq" id="WP_067707579.1">
    <property type="nucleotide sequence ID" value="NZ_LLZH01000342.1"/>
</dbReference>
<evidence type="ECO:0000313" key="4">
    <source>
        <dbReference type="Proteomes" id="UP000053244"/>
    </source>
</evidence>
<dbReference type="Pfam" id="PF00582">
    <property type="entry name" value="Usp"/>
    <property type="match status" value="2"/>
</dbReference>
<dbReference type="Proteomes" id="UP000053244">
    <property type="component" value="Unassembled WGS sequence"/>
</dbReference>
<dbReference type="PANTHER" id="PTHR46268">
    <property type="entry name" value="STRESS RESPONSE PROTEIN NHAX"/>
    <property type="match status" value="1"/>
</dbReference>
<dbReference type="AlphaFoldDB" id="A0A101J942"/>
<feature type="domain" description="UspA" evidence="2">
    <location>
        <begin position="149"/>
        <end position="279"/>
    </location>
</feature>
<name>A0A101J942_9ACTN</name>
<protein>
    <recommendedName>
        <fullName evidence="2">UspA domain-containing protein</fullName>
    </recommendedName>
</protein>
<dbReference type="Gene3D" id="3.40.50.620">
    <property type="entry name" value="HUPs"/>
    <property type="match status" value="2"/>
</dbReference>
<dbReference type="InterPro" id="IPR006015">
    <property type="entry name" value="Universal_stress_UspA"/>
</dbReference>